<feature type="domain" description="Phosphatidylinositol transfer protein N-terminal" evidence="1">
    <location>
        <begin position="1"/>
        <end position="260"/>
    </location>
</feature>
<dbReference type="AlphaFoldDB" id="A0A336MUX0"/>
<dbReference type="GO" id="GO:0035091">
    <property type="term" value="F:phosphatidylinositol binding"/>
    <property type="evidence" value="ECO:0007669"/>
    <property type="project" value="TreeGrafter"/>
</dbReference>
<dbReference type="GO" id="GO:0005737">
    <property type="term" value="C:cytoplasm"/>
    <property type="evidence" value="ECO:0007669"/>
    <property type="project" value="TreeGrafter"/>
</dbReference>
<dbReference type="Gene3D" id="3.30.530.20">
    <property type="match status" value="1"/>
</dbReference>
<dbReference type="EMBL" id="UFQT01002982">
    <property type="protein sequence ID" value="SSX34394.1"/>
    <property type="molecule type" value="Genomic_DNA"/>
</dbReference>
<accession>A0A336MUX0</accession>
<dbReference type="InterPro" id="IPR023393">
    <property type="entry name" value="START-like_dom_sf"/>
</dbReference>
<dbReference type="PANTHER" id="PTHR10658:SF81">
    <property type="entry name" value="PROTEIN RETINAL DEGENERATION B"/>
    <property type="match status" value="1"/>
</dbReference>
<dbReference type="InterPro" id="IPR055261">
    <property type="entry name" value="PI_transfer_N"/>
</dbReference>
<protein>
    <submittedName>
        <fullName evidence="2">CSON007903 protein</fullName>
    </submittedName>
</protein>
<dbReference type="FunFam" id="3.30.530.20:FF:000001">
    <property type="entry name" value="Phosphatidylinositol transfer protein membrane associated 2"/>
    <property type="match status" value="1"/>
</dbReference>
<reference evidence="2" key="1">
    <citation type="submission" date="2018-07" db="EMBL/GenBank/DDBJ databases">
        <authorList>
            <person name="Quirk P.G."/>
            <person name="Krulwich T.A."/>
        </authorList>
    </citation>
    <scope>NUCLEOTIDE SEQUENCE</scope>
</reference>
<evidence type="ECO:0000313" key="2">
    <source>
        <dbReference type="EMBL" id="SSX34394.1"/>
    </source>
</evidence>
<dbReference type="OMA" id="YFDCMDG"/>
<proteinExistence type="predicted"/>
<dbReference type="Pfam" id="PF02121">
    <property type="entry name" value="IP_trans"/>
    <property type="match status" value="1"/>
</dbReference>
<dbReference type="PRINTS" id="PR00391">
    <property type="entry name" value="PITRANSFER"/>
</dbReference>
<evidence type="ECO:0000259" key="1">
    <source>
        <dbReference type="Pfam" id="PF02121"/>
    </source>
</evidence>
<dbReference type="GO" id="GO:0008525">
    <property type="term" value="F:phosphatidylcholine transporter activity"/>
    <property type="evidence" value="ECO:0007669"/>
    <property type="project" value="TreeGrafter"/>
</dbReference>
<gene>
    <name evidence="2" type="primary">CSON007903</name>
</gene>
<dbReference type="PANTHER" id="PTHR10658">
    <property type="entry name" value="PHOSPHATIDYLINOSITOL TRANSFER PROTEIN"/>
    <property type="match status" value="1"/>
</dbReference>
<dbReference type="InterPro" id="IPR001666">
    <property type="entry name" value="PI_transfer"/>
</dbReference>
<dbReference type="GO" id="GO:0008526">
    <property type="term" value="F:phosphatidylinositol transfer activity"/>
    <property type="evidence" value="ECO:0007669"/>
    <property type="project" value="TreeGrafter"/>
</dbReference>
<name>A0A336MUX0_CULSO</name>
<sequence length="350" mass="40945">MLIKEYRIPLPLTVEEYRIAQLYMIAKKSRDESQGEGSGVEIIVNEPYSEGPGGSGQYTRKIYHVGSHLPGWIKSLLPKSALTVEEEAWNAYPYTKTRYTCPFVEKFSLEIETCYLSDNGKQENVFELDKNELKNRVVDLIDIVRDPVIGADYCREEDPCVYISEKTKRGPLPENWLDIYWEEVNGKPQPTDKNISLMCAYKLCRVEFRYWGMQTKLEKFIHDIALRKTMVKAHRQAWAWQDEWCELTMEDIREIEKQTQLALQQKMGRDFAPNIETEIDVCKSESNALVQENTKRFPDENMSSGSKKDNFEIESYSISEEEFFDCLGKFRTKKYFTFVSLFVYFINASQ</sequence>
<dbReference type="SUPFAM" id="SSF55961">
    <property type="entry name" value="Bet v1-like"/>
    <property type="match status" value="1"/>
</dbReference>
<dbReference type="VEuPathDB" id="VectorBase:CSON007903"/>
<dbReference type="GO" id="GO:0031210">
    <property type="term" value="F:phosphatidylcholine binding"/>
    <property type="evidence" value="ECO:0007669"/>
    <property type="project" value="TreeGrafter"/>
</dbReference>
<organism evidence="2">
    <name type="scientific">Culicoides sonorensis</name>
    <name type="common">Biting midge</name>
    <dbReference type="NCBI Taxonomy" id="179676"/>
    <lineage>
        <taxon>Eukaryota</taxon>
        <taxon>Metazoa</taxon>
        <taxon>Ecdysozoa</taxon>
        <taxon>Arthropoda</taxon>
        <taxon>Hexapoda</taxon>
        <taxon>Insecta</taxon>
        <taxon>Pterygota</taxon>
        <taxon>Neoptera</taxon>
        <taxon>Endopterygota</taxon>
        <taxon>Diptera</taxon>
        <taxon>Nematocera</taxon>
        <taxon>Chironomoidea</taxon>
        <taxon>Ceratopogonidae</taxon>
        <taxon>Ceratopogoninae</taxon>
        <taxon>Culicoides</taxon>
        <taxon>Monoculicoides</taxon>
    </lineage>
</organism>